<gene>
    <name evidence="1" type="ORF">DJ66_0256</name>
</gene>
<evidence type="ECO:0000313" key="1">
    <source>
        <dbReference type="EMBL" id="KJZ82647.1"/>
    </source>
</evidence>
<sequence>MIQLLIDLVKEDGVGEDLYGKYASRKVANLTPYYMRNILKNKRQ</sequence>
<dbReference type="EMBL" id="JMTK01000001">
    <property type="protein sequence ID" value="KJZ82647.1"/>
    <property type="molecule type" value="Genomic_DNA"/>
</dbReference>
<dbReference type="AlphaFoldDB" id="A0A0F4VPQ3"/>
<protein>
    <submittedName>
        <fullName evidence="1">Uncharacterized protein</fullName>
    </submittedName>
</protein>
<reference evidence="1 2" key="1">
    <citation type="journal article" date="2015" name="Phytopathology">
        <title>Genomes of Candidatus Liberibacter solanacearum haplotype A from New Zealand and the USA suggest significant genome plasticity in the species.</title>
        <authorList>
            <person name="Thompson S.M."/>
            <person name="Johnson C.P."/>
            <person name="Lu A.Y."/>
            <person name="Frampton R.A."/>
            <person name="Sullivan K.L."/>
            <person name="Fiers M.W."/>
            <person name="Crowhurst R.N."/>
            <person name="Pitman A.R."/>
            <person name="Scott I."/>
            <person name="Gudmestad N.C."/>
            <person name="Smith G.R."/>
        </authorList>
    </citation>
    <scope>NUCLEOTIDE SEQUENCE [LARGE SCALE GENOMIC DNA]</scope>
    <source>
        <strain evidence="1 2">LsoNZ1</strain>
    </source>
</reference>
<name>A0A0F4VPQ3_9HYPH</name>
<dbReference type="Proteomes" id="UP000033731">
    <property type="component" value="Unassembled WGS sequence"/>
</dbReference>
<dbReference type="PATRIC" id="fig|556287.9.peg.271"/>
<accession>A0A0F4VPQ3</accession>
<organism evidence="1 2">
    <name type="scientific">Candidatus Liberibacter solanacearum</name>
    <dbReference type="NCBI Taxonomy" id="556287"/>
    <lineage>
        <taxon>Bacteria</taxon>
        <taxon>Pseudomonadati</taxon>
        <taxon>Pseudomonadota</taxon>
        <taxon>Alphaproteobacteria</taxon>
        <taxon>Hyphomicrobiales</taxon>
        <taxon>Rhizobiaceae</taxon>
        <taxon>Liberibacter</taxon>
    </lineage>
</organism>
<evidence type="ECO:0000313" key="2">
    <source>
        <dbReference type="Proteomes" id="UP000033731"/>
    </source>
</evidence>
<proteinExistence type="predicted"/>
<keyword evidence="2" id="KW-1185">Reference proteome</keyword>
<comment type="caution">
    <text evidence="1">The sequence shown here is derived from an EMBL/GenBank/DDBJ whole genome shotgun (WGS) entry which is preliminary data.</text>
</comment>